<feature type="region of interest" description="Disordered" evidence="1">
    <location>
        <begin position="139"/>
        <end position="161"/>
    </location>
</feature>
<evidence type="ECO:0000256" key="1">
    <source>
        <dbReference type="SAM" id="MobiDB-lite"/>
    </source>
</evidence>
<dbReference type="Proteomes" id="UP001321047">
    <property type="component" value="Unassembled WGS sequence"/>
</dbReference>
<dbReference type="Gene3D" id="2.60.40.10">
    <property type="entry name" value="Immunoglobulins"/>
    <property type="match status" value="2"/>
</dbReference>
<feature type="compositionally biased region" description="Acidic residues" evidence="1">
    <location>
        <begin position="470"/>
        <end position="493"/>
    </location>
</feature>
<feature type="region of interest" description="Disordered" evidence="1">
    <location>
        <begin position="430"/>
        <end position="502"/>
    </location>
</feature>
<dbReference type="AlphaFoldDB" id="A0AAP2ZBJ8"/>
<dbReference type="InterPro" id="IPR013783">
    <property type="entry name" value="Ig-like_fold"/>
</dbReference>
<feature type="region of interest" description="Disordered" evidence="1">
    <location>
        <begin position="315"/>
        <end position="390"/>
    </location>
</feature>
<comment type="caution">
    <text evidence="3">The sequence shown here is derived from an EMBL/GenBank/DDBJ whole genome shotgun (WGS) entry which is preliminary data.</text>
</comment>
<reference evidence="3 4" key="1">
    <citation type="submission" date="2022-09" db="EMBL/GenBank/DDBJ databases">
        <title>Enrichment on poylsaccharides allowed isolation of novel metabolic and taxonomic groups of Haloarchaea.</title>
        <authorList>
            <person name="Sorokin D.Y."/>
            <person name="Elcheninov A.G."/>
            <person name="Khizhniak T.V."/>
            <person name="Kolganova T.V."/>
            <person name="Kublanov I.V."/>
        </authorList>
    </citation>
    <scope>NUCLEOTIDE SEQUENCE [LARGE SCALE GENOMIC DNA]</scope>
    <source>
        <strain evidence="3 4">AArc-curdl1</strain>
    </source>
</reference>
<evidence type="ECO:0000259" key="2">
    <source>
        <dbReference type="Pfam" id="PF08308"/>
    </source>
</evidence>
<dbReference type="Pfam" id="PF22352">
    <property type="entry name" value="K319L-like_PKD"/>
    <property type="match status" value="1"/>
</dbReference>
<dbReference type="InterPro" id="IPR013229">
    <property type="entry name" value="PEGA"/>
</dbReference>
<keyword evidence="4" id="KW-1185">Reference proteome</keyword>
<feature type="compositionally biased region" description="Basic and acidic residues" evidence="1">
    <location>
        <begin position="347"/>
        <end position="358"/>
    </location>
</feature>
<sequence>MCRGNRWGRRGIASVVCLVVVLILLVGGAGAVTLEAHDVSTTHSVAQSGSWAALDTRADANSAASLEGIVTQYRSGFDEDEEIDARSRPEGASVYVDGEFVGETPWRDDGEYDDPVDIRVELDSGESKTYTDVTAPETIRADFEDGDDEPERGTLSVDSDPRGATVLVDDREVGETPWEDDLSVDESVTVTLEKSGYETVRETDVGAGDELVFSLEASDQPLEIAAVDAPRFVDASMTSVDIETTIENLGSAERTETLSLTLEGTEIDRQSVTLAGGEHTTVTFTPEIEGEGGETLEYRLSLDADDELGQIVFESSADDGGERGGDEEEAGGDDGPTSPDSLSVDAGDDRAVTVDPGDRLVLGTTVSSDPPADDTLSVSWTQLEGPSVDLEDETTVAPAFSVPERAVPATVTFEVTATIDDRKATDTVTLTLESTADGATDDTSSDESDEADGDAGGDENGTEETKADGPDDEPSDEANEVEDAVDSDGDDSAESAVRGDIATGGSALVTPRLGFILALVTGMVAHRQLLNRE</sequence>
<feature type="domain" description="PEGA" evidence="2">
    <location>
        <begin position="153"/>
        <end position="203"/>
    </location>
</feature>
<feature type="domain" description="PEGA" evidence="2">
    <location>
        <begin position="86"/>
        <end position="106"/>
    </location>
</feature>
<dbReference type="Pfam" id="PF08308">
    <property type="entry name" value="PEGA"/>
    <property type="match status" value="2"/>
</dbReference>
<evidence type="ECO:0000313" key="3">
    <source>
        <dbReference type="EMBL" id="MCU4752959.1"/>
    </source>
</evidence>
<gene>
    <name evidence="3" type="ORF">OB919_13390</name>
</gene>
<dbReference type="RefSeq" id="WP_342809284.1">
    <property type="nucleotide sequence ID" value="NZ_JAOPJZ010000011.1"/>
</dbReference>
<evidence type="ECO:0000313" key="4">
    <source>
        <dbReference type="Proteomes" id="UP001321047"/>
    </source>
</evidence>
<proteinExistence type="predicted"/>
<feature type="compositionally biased region" description="Acidic residues" evidence="1">
    <location>
        <begin position="439"/>
        <end position="462"/>
    </location>
</feature>
<protein>
    <submittedName>
        <fullName evidence="3">PEGA domain-containing protein</fullName>
    </submittedName>
</protein>
<accession>A0AAP2ZBJ8</accession>
<dbReference type="EMBL" id="JAOPJZ010000011">
    <property type="protein sequence ID" value="MCU4752959.1"/>
    <property type="molecule type" value="Genomic_DNA"/>
</dbReference>
<name>A0AAP2ZBJ8_9EURY</name>
<organism evidence="3 4">
    <name type="scientific">Natronosalvus hydrolyticus</name>
    <dbReference type="NCBI Taxonomy" id="2979988"/>
    <lineage>
        <taxon>Archaea</taxon>
        <taxon>Methanobacteriati</taxon>
        <taxon>Methanobacteriota</taxon>
        <taxon>Stenosarchaea group</taxon>
        <taxon>Halobacteria</taxon>
        <taxon>Halobacteriales</taxon>
        <taxon>Natrialbaceae</taxon>
        <taxon>Natronosalvus</taxon>
    </lineage>
</organism>